<sequence>MRHGLSPREVAAVLGLDPGQTRTLLSRAAAEVERTRVAVAVVREGDCPALAGLPANPAVLLGSSLREELVRHVAECGRCRGTAQRQAAAGPGEATSDVLALVPTPRASVLTAMAVAGDRGAASRIARGGAAPAGRTRSGWSDGVSNRGAGPRQPSGRAVEPRFDRRGFPVGVREPGLLGVLLRHRVLTTALVAAVIAAPALLLWAERGEEEAATSGQGRPATASGEGLPADEGTPRSDGGPTGVARDGRPAGDRSTTASPSRPPASSSAFPEEEPRSSAGPSTAGPWPSGSASEPAPSSPPEPGRLTVSAQTQGEDTVVALSVSGETEVRWQATTDADWLALSQGSGTLRPGEQTTVTIWVIGDRQPSGPWSAQVLFQPSGTAVAVQGTGPTGSPSPSDPPSASGERFAVAPSATTEPP</sequence>
<evidence type="ECO:0000313" key="3">
    <source>
        <dbReference type="EMBL" id="KRV50943.1"/>
    </source>
</evidence>
<dbReference type="AlphaFoldDB" id="A0A0T6LYY4"/>
<name>A0A0T6LYY4_WENVI</name>
<gene>
    <name evidence="3" type="ORF">AQ490_13470</name>
</gene>
<dbReference type="eggNOG" id="COG1595">
    <property type="taxonomic scope" value="Bacteria"/>
</dbReference>
<proteinExistence type="predicted"/>
<dbReference type="Proteomes" id="UP000050867">
    <property type="component" value="Unassembled WGS sequence"/>
</dbReference>
<evidence type="ECO:0000259" key="2">
    <source>
        <dbReference type="Pfam" id="PF19190"/>
    </source>
</evidence>
<dbReference type="EMBL" id="LLZU01000003">
    <property type="protein sequence ID" value="KRV50943.1"/>
    <property type="molecule type" value="Genomic_DNA"/>
</dbReference>
<reference evidence="3 4" key="1">
    <citation type="submission" date="2015-10" db="EMBL/GenBank/DDBJ databases">
        <title>Draft genome sequence of pyrrolomycin-producing Streptomyces vitaminophilus.</title>
        <authorList>
            <person name="Graham D.E."/>
            <person name="Mahan K.M."/>
            <person name="Klingeman D.M."/>
            <person name="Hettich R.L."/>
            <person name="Parry R.J."/>
        </authorList>
    </citation>
    <scope>NUCLEOTIDE SEQUENCE [LARGE SCALE GENOMIC DNA]</scope>
    <source>
        <strain evidence="3 4">ATCC 31673</strain>
    </source>
</reference>
<accession>A0A0T6LYY4</accession>
<feature type="region of interest" description="Disordered" evidence="1">
    <location>
        <begin position="211"/>
        <end position="316"/>
    </location>
</feature>
<evidence type="ECO:0000256" key="1">
    <source>
        <dbReference type="SAM" id="MobiDB-lite"/>
    </source>
</evidence>
<organism evidence="3 4">
    <name type="scientific">Wenjunlia vitaminophila</name>
    <name type="common">Streptomyces vitaminophilus</name>
    <dbReference type="NCBI Taxonomy" id="76728"/>
    <lineage>
        <taxon>Bacteria</taxon>
        <taxon>Bacillati</taxon>
        <taxon>Actinomycetota</taxon>
        <taxon>Actinomycetes</taxon>
        <taxon>Kitasatosporales</taxon>
        <taxon>Streptomycetaceae</taxon>
        <taxon>Wenjunlia</taxon>
    </lineage>
</organism>
<dbReference type="STRING" id="76728.AQ490_13470"/>
<feature type="compositionally biased region" description="Low complexity" evidence="1">
    <location>
        <begin position="124"/>
        <end position="137"/>
    </location>
</feature>
<dbReference type="RefSeq" id="WP_058032762.1">
    <property type="nucleotide sequence ID" value="NZ_LLZU01000003.1"/>
</dbReference>
<comment type="caution">
    <text evidence="3">The sequence shown here is derived from an EMBL/GenBank/DDBJ whole genome shotgun (WGS) entry which is preliminary data.</text>
</comment>
<protein>
    <recommendedName>
        <fullName evidence="2">BACON domain-containing protein</fullName>
    </recommendedName>
</protein>
<dbReference type="OrthoDB" id="3492533at2"/>
<feature type="compositionally biased region" description="Low complexity" evidence="1">
    <location>
        <begin position="388"/>
        <end position="405"/>
    </location>
</feature>
<feature type="compositionally biased region" description="Low complexity" evidence="1">
    <location>
        <begin position="284"/>
        <end position="296"/>
    </location>
</feature>
<feature type="region of interest" description="Disordered" evidence="1">
    <location>
        <begin position="383"/>
        <end position="419"/>
    </location>
</feature>
<dbReference type="Pfam" id="PF19190">
    <property type="entry name" value="BACON_2"/>
    <property type="match status" value="1"/>
</dbReference>
<feature type="region of interest" description="Disordered" evidence="1">
    <location>
        <begin position="124"/>
        <end position="162"/>
    </location>
</feature>
<feature type="compositionally biased region" description="Low complexity" evidence="1">
    <location>
        <begin position="254"/>
        <end position="270"/>
    </location>
</feature>
<keyword evidence="4" id="KW-1185">Reference proteome</keyword>
<dbReference type="InterPro" id="IPR024361">
    <property type="entry name" value="BACON"/>
</dbReference>
<evidence type="ECO:0000313" key="4">
    <source>
        <dbReference type="Proteomes" id="UP000050867"/>
    </source>
</evidence>
<feature type="domain" description="BACON" evidence="2">
    <location>
        <begin position="303"/>
        <end position="359"/>
    </location>
</feature>